<sequence>MHSMHIFRSIAFGLTLAFSASAVAHPNQGAADQAAAADMANAANAFLATLKPEQKAKATFKLDDADRTRWHFVPTEMHPRHGLSFREMTQAQQHMAYALLASVMSARGVQKTAQIMSLEQVLHDANPNGRFARDPKWYFVSIFGKPSVEGTWSWRFEGHHLSLSFTVVDGHVGGLTPAFFGTNPGTILDGPRKGFQVLAAEENTARALAKSLNAEQRKIAIIAAKAPSDVITKADRKARRLEPLGLAASEMNKKQADHLLQLIGEYLHNYRPDLADEGVRHFEGVSLSKIHFAWAGSLEPRQGHYYRIQAPDFLIEYDNTQNDANHVHCVSRDLKHDFGDDLLRQHYEQHHKK</sequence>
<proteinExistence type="predicted"/>
<dbReference type="AlphaFoldDB" id="A0A381WVS5"/>
<evidence type="ECO:0008006" key="2">
    <source>
        <dbReference type="Google" id="ProtNLM"/>
    </source>
</evidence>
<gene>
    <name evidence="1" type="ORF">METZ01_LOCUS109458</name>
</gene>
<dbReference type="EMBL" id="UINC01013045">
    <property type="protein sequence ID" value="SVA56604.1"/>
    <property type="molecule type" value="Genomic_DNA"/>
</dbReference>
<dbReference type="Pfam" id="PF12006">
    <property type="entry name" value="DUF3500"/>
    <property type="match status" value="1"/>
</dbReference>
<name>A0A381WVS5_9ZZZZ</name>
<dbReference type="PANTHER" id="PTHR37489:SF1">
    <property type="entry name" value="DUF3500 DOMAIN-CONTAINING PROTEIN"/>
    <property type="match status" value="1"/>
</dbReference>
<protein>
    <recommendedName>
        <fullName evidence="2">DUF3500 domain-containing protein</fullName>
    </recommendedName>
</protein>
<accession>A0A381WVS5</accession>
<reference evidence="1" key="1">
    <citation type="submission" date="2018-05" db="EMBL/GenBank/DDBJ databases">
        <authorList>
            <person name="Lanie J.A."/>
            <person name="Ng W.-L."/>
            <person name="Kazmierczak K.M."/>
            <person name="Andrzejewski T.M."/>
            <person name="Davidsen T.M."/>
            <person name="Wayne K.J."/>
            <person name="Tettelin H."/>
            <person name="Glass J.I."/>
            <person name="Rusch D."/>
            <person name="Podicherti R."/>
            <person name="Tsui H.-C.T."/>
            <person name="Winkler M.E."/>
        </authorList>
    </citation>
    <scope>NUCLEOTIDE SEQUENCE</scope>
</reference>
<evidence type="ECO:0000313" key="1">
    <source>
        <dbReference type="EMBL" id="SVA56604.1"/>
    </source>
</evidence>
<organism evidence="1">
    <name type="scientific">marine metagenome</name>
    <dbReference type="NCBI Taxonomy" id="408172"/>
    <lineage>
        <taxon>unclassified sequences</taxon>
        <taxon>metagenomes</taxon>
        <taxon>ecological metagenomes</taxon>
    </lineage>
</organism>
<dbReference type="PANTHER" id="PTHR37489">
    <property type="entry name" value="DUF3500 DOMAIN-CONTAINING PROTEIN"/>
    <property type="match status" value="1"/>
</dbReference>
<dbReference type="InterPro" id="IPR021889">
    <property type="entry name" value="DUF3500"/>
</dbReference>